<dbReference type="InterPro" id="IPR000531">
    <property type="entry name" value="Beta-barrel_TonB"/>
</dbReference>
<dbReference type="Gene3D" id="2.40.170.20">
    <property type="entry name" value="TonB-dependent receptor, beta-barrel domain"/>
    <property type="match status" value="1"/>
</dbReference>
<keyword evidence="13" id="KW-0675">Receptor</keyword>
<dbReference type="InterPro" id="IPR036942">
    <property type="entry name" value="Beta-barrel_TonB_sf"/>
</dbReference>
<protein>
    <submittedName>
        <fullName evidence="13">TonB-dependent receptor</fullName>
    </submittedName>
</protein>
<dbReference type="NCBIfam" id="TIGR04056">
    <property type="entry name" value="OMP_RagA_SusC"/>
    <property type="match status" value="1"/>
</dbReference>
<evidence type="ECO:0000256" key="7">
    <source>
        <dbReference type="ARBA" id="ARBA00023237"/>
    </source>
</evidence>
<dbReference type="AlphaFoldDB" id="A0A3N4NRH8"/>
<evidence type="ECO:0000256" key="2">
    <source>
        <dbReference type="ARBA" id="ARBA00022448"/>
    </source>
</evidence>
<evidence type="ECO:0000259" key="12">
    <source>
        <dbReference type="Pfam" id="PF07715"/>
    </source>
</evidence>
<dbReference type="RefSeq" id="WP_123897151.1">
    <property type="nucleotide sequence ID" value="NZ_RPFJ01000006.1"/>
</dbReference>
<keyword evidence="10" id="KW-0732">Signal</keyword>
<gene>
    <name evidence="13" type="ORF">EGM88_06505</name>
</gene>
<keyword evidence="6 8" id="KW-0472">Membrane</keyword>
<keyword evidence="3 8" id="KW-1134">Transmembrane beta strand</keyword>
<keyword evidence="5 9" id="KW-0798">TonB box</keyword>
<dbReference type="Pfam" id="PF00593">
    <property type="entry name" value="TonB_dep_Rec_b-barrel"/>
    <property type="match status" value="1"/>
</dbReference>
<dbReference type="Gene3D" id="2.170.130.10">
    <property type="entry name" value="TonB-dependent receptor, plug domain"/>
    <property type="match status" value="1"/>
</dbReference>
<dbReference type="InterPro" id="IPR023997">
    <property type="entry name" value="TonB-dep_OMP_SusC/RagA_CS"/>
</dbReference>
<evidence type="ECO:0000256" key="8">
    <source>
        <dbReference type="PROSITE-ProRule" id="PRU01360"/>
    </source>
</evidence>
<name>A0A3N4NRH8_9FLAO</name>
<organism evidence="13 14">
    <name type="scientific">Aureibaculum marinum</name>
    <dbReference type="NCBI Taxonomy" id="2487930"/>
    <lineage>
        <taxon>Bacteria</taxon>
        <taxon>Pseudomonadati</taxon>
        <taxon>Bacteroidota</taxon>
        <taxon>Flavobacteriia</taxon>
        <taxon>Flavobacteriales</taxon>
        <taxon>Flavobacteriaceae</taxon>
        <taxon>Aureibaculum</taxon>
    </lineage>
</organism>
<keyword evidence="14" id="KW-1185">Reference proteome</keyword>
<dbReference type="Pfam" id="PF13715">
    <property type="entry name" value="CarbopepD_reg_2"/>
    <property type="match status" value="1"/>
</dbReference>
<dbReference type="SUPFAM" id="SSF56935">
    <property type="entry name" value="Porins"/>
    <property type="match status" value="1"/>
</dbReference>
<comment type="similarity">
    <text evidence="8 9">Belongs to the TonB-dependent receptor family.</text>
</comment>
<dbReference type="PROSITE" id="PS52016">
    <property type="entry name" value="TONB_DEPENDENT_REC_3"/>
    <property type="match status" value="1"/>
</dbReference>
<evidence type="ECO:0000256" key="1">
    <source>
        <dbReference type="ARBA" id="ARBA00004571"/>
    </source>
</evidence>
<evidence type="ECO:0000256" key="9">
    <source>
        <dbReference type="RuleBase" id="RU003357"/>
    </source>
</evidence>
<sequence length="1042" mass="114595">MKNKLHFMLSLILVLAVQLTYAQKKTVTGTVTDDSGPLPGVSILIKGTSMGTETDFDGNYSIQVNTGDILVFSFVGMATQEKTVGSSNTIDVVLTADNLLDEVMVVAYGTTKKSDFTGSAAQINSDDLAKITMSNPTSAIEGSAAGVTATFGSGQPGSGQNIRIRGFGSFSASSSPLYVVDGVPFTGSINSINPNDIESLTILKDASSTALYGNKAANGVVMITTKKGKNRKGEFSLNVSASIVDRSIPEYDRLGPDQYYEIMWEALRNGEAIPGIDDPADVTAANLYATNNIYDELKNNPYNVPNDQIVGIDGKINPSASLLYPDDLDWEDAITRKGFRQNYDMSYQGGTEKSDFYASLGYLKEEGYILNSDFERISGRVNVNHQATKWLKTGLNVGISNSAGNQAQATSAQTSSFVNPIRFTRGIGPIYNIHKHDASGNYILDDNGNKIYDLDAKRASGASDGRHIAAEIDFNEDLDEITSINAKSYVDITLTDGLVFTVNASFDQRHYYNTDFENKYVGDGAPGGRAGRTYERRTAVGFNQLLNYSKTFNDKHNFKALLAHESLDYKIDYLDGSRQQQIVDGNSELINFVTTLSLTSILDTRTDESYFGRLNYDYDGKYFLSASYRQDGSSKFSKDTRWGDFWSIGAAWRLDQESFIQDLDWINALKLRASYGELGNNSGISFYAYQGLYDLGYNNQSEPGILQAGLAASNLQWEASESSDVALEFRLFDNRLDGVIEYYNRNSDNLLFDVPLPLSSGSTSIPQNIGSMYNRGIEVSLNYDVIKTENFNWNFGINATTIKNEFTKLPQEEIINGSKKLMVGRSIYDYWLRDWYGVDPADGEILYVAEEGASGSSVREIDGMTLTTDDAQARYHYAGTAIPDLMGSINNNLSYKAFNLSFLLTYQIGGEILDSNYQGLMSSGTYGSALSVDILDRWQQPGDITDVPRMDPSNTTDFNATSDRWLTDASYLNLKRANLSYNLPESVLSSIGVSNALIYVSGENLFSVNARKGLTIQQNFNGTVNNVYTPSRIVSIGLNVKF</sequence>
<reference evidence="13 14" key="1">
    <citation type="submission" date="2018-11" db="EMBL/GenBank/DDBJ databases">
        <title>Aureibaculum marinum gen. nov., sp. nov., a member of the family Flavobacteriaceae isolated from the Bohai Sea.</title>
        <authorList>
            <person name="Ji X."/>
        </authorList>
    </citation>
    <scope>NUCLEOTIDE SEQUENCE [LARGE SCALE GENOMIC DNA]</scope>
    <source>
        <strain evidence="13 14">BH-SD17</strain>
    </source>
</reference>
<accession>A0A3N4NRH8</accession>
<comment type="subcellular location">
    <subcellularLocation>
        <location evidence="1 8">Cell outer membrane</location>
        <topology evidence="1 8">Multi-pass membrane protein</topology>
    </subcellularLocation>
</comment>
<dbReference type="Proteomes" id="UP000270856">
    <property type="component" value="Unassembled WGS sequence"/>
</dbReference>
<dbReference type="GO" id="GO:0009279">
    <property type="term" value="C:cell outer membrane"/>
    <property type="evidence" value="ECO:0007669"/>
    <property type="project" value="UniProtKB-SubCell"/>
</dbReference>
<evidence type="ECO:0000313" key="14">
    <source>
        <dbReference type="Proteomes" id="UP000270856"/>
    </source>
</evidence>
<dbReference type="InterPro" id="IPR023996">
    <property type="entry name" value="TonB-dep_OMP_SusC/RagA"/>
</dbReference>
<evidence type="ECO:0000256" key="10">
    <source>
        <dbReference type="SAM" id="SignalP"/>
    </source>
</evidence>
<keyword evidence="4 8" id="KW-0812">Transmembrane</keyword>
<evidence type="ECO:0000256" key="3">
    <source>
        <dbReference type="ARBA" id="ARBA00022452"/>
    </source>
</evidence>
<dbReference type="InterPro" id="IPR039426">
    <property type="entry name" value="TonB-dep_rcpt-like"/>
</dbReference>
<evidence type="ECO:0000256" key="6">
    <source>
        <dbReference type="ARBA" id="ARBA00023136"/>
    </source>
</evidence>
<evidence type="ECO:0000256" key="5">
    <source>
        <dbReference type="ARBA" id="ARBA00023077"/>
    </source>
</evidence>
<feature type="chain" id="PRO_5018008053" evidence="10">
    <location>
        <begin position="23"/>
        <end position="1042"/>
    </location>
</feature>
<dbReference type="EMBL" id="RPFJ01000006">
    <property type="protein sequence ID" value="RPD98834.1"/>
    <property type="molecule type" value="Genomic_DNA"/>
</dbReference>
<feature type="signal peptide" evidence="10">
    <location>
        <begin position="1"/>
        <end position="22"/>
    </location>
</feature>
<dbReference type="NCBIfam" id="TIGR04057">
    <property type="entry name" value="SusC_RagA_signa"/>
    <property type="match status" value="1"/>
</dbReference>
<keyword evidence="2 8" id="KW-0813">Transport</keyword>
<dbReference type="InterPro" id="IPR012910">
    <property type="entry name" value="Plug_dom"/>
</dbReference>
<feature type="domain" description="TonB-dependent receptor-like beta-barrel" evidence="11">
    <location>
        <begin position="456"/>
        <end position="884"/>
    </location>
</feature>
<dbReference type="Gene3D" id="2.60.40.1120">
    <property type="entry name" value="Carboxypeptidase-like, regulatory domain"/>
    <property type="match status" value="1"/>
</dbReference>
<dbReference type="SUPFAM" id="SSF49464">
    <property type="entry name" value="Carboxypeptidase regulatory domain-like"/>
    <property type="match status" value="1"/>
</dbReference>
<comment type="caution">
    <text evidence="13">The sequence shown here is derived from an EMBL/GenBank/DDBJ whole genome shotgun (WGS) entry which is preliminary data.</text>
</comment>
<evidence type="ECO:0000256" key="4">
    <source>
        <dbReference type="ARBA" id="ARBA00022692"/>
    </source>
</evidence>
<evidence type="ECO:0000313" key="13">
    <source>
        <dbReference type="EMBL" id="RPD98834.1"/>
    </source>
</evidence>
<keyword evidence="7 8" id="KW-0998">Cell outer membrane</keyword>
<feature type="domain" description="TonB-dependent receptor plug" evidence="12">
    <location>
        <begin position="113"/>
        <end position="220"/>
    </location>
</feature>
<dbReference type="InterPro" id="IPR008969">
    <property type="entry name" value="CarboxyPept-like_regulatory"/>
</dbReference>
<dbReference type="InterPro" id="IPR037066">
    <property type="entry name" value="Plug_dom_sf"/>
</dbReference>
<dbReference type="Pfam" id="PF07715">
    <property type="entry name" value="Plug"/>
    <property type="match status" value="1"/>
</dbReference>
<dbReference type="OrthoDB" id="9768177at2"/>
<evidence type="ECO:0000259" key="11">
    <source>
        <dbReference type="Pfam" id="PF00593"/>
    </source>
</evidence>
<proteinExistence type="inferred from homology"/>